<dbReference type="PANTHER" id="PTHR46137:SF3">
    <property type="entry name" value="OS05G0310600 PROTEIN"/>
    <property type="match status" value="1"/>
</dbReference>
<dbReference type="Pfam" id="PF04970">
    <property type="entry name" value="LRAT"/>
    <property type="match status" value="1"/>
</dbReference>
<dbReference type="PROSITE" id="PS51934">
    <property type="entry name" value="LRAT"/>
    <property type="match status" value="1"/>
</dbReference>
<evidence type="ECO:0000259" key="1">
    <source>
        <dbReference type="PROSITE" id="PS51934"/>
    </source>
</evidence>
<organism evidence="2 3">
    <name type="scientific">Rubroshorea leprosula</name>
    <dbReference type="NCBI Taxonomy" id="152421"/>
    <lineage>
        <taxon>Eukaryota</taxon>
        <taxon>Viridiplantae</taxon>
        <taxon>Streptophyta</taxon>
        <taxon>Embryophyta</taxon>
        <taxon>Tracheophyta</taxon>
        <taxon>Spermatophyta</taxon>
        <taxon>Magnoliopsida</taxon>
        <taxon>eudicotyledons</taxon>
        <taxon>Gunneridae</taxon>
        <taxon>Pentapetalae</taxon>
        <taxon>rosids</taxon>
        <taxon>malvids</taxon>
        <taxon>Malvales</taxon>
        <taxon>Dipterocarpaceae</taxon>
        <taxon>Rubroshorea</taxon>
    </lineage>
</organism>
<dbReference type="AlphaFoldDB" id="A0AAV5IEC6"/>
<keyword evidence="3" id="KW-1185">Reference proteome</keyword>
<protein>
    <recommendedName>
        <fullName evidence="1">LRAT domain-containing protein</fullName>
    </recommendedName>
</protein>
<dbReference type="InterPro" id="IPR007053">
    <property type="entry name" value="LRAT_dom"/>
</dbReference>
<evidence type="ECO:0000313" key="2">
    <source>
        <dbReference type="EMBL" id="GKV00276.1"/>
    </source>
</evidence>
<evidence type="ECO:0000313" key="3">
    <source>
        <dbReference type="Proteomes" id="UP001054252"/>
    </source>
</evidence>
<feature type="domain" description="LRAT" evidence="1">
    <location>
        <begin position="1"/>
        <end position="139"/>
    </location>
</feature>
<dbReference type="PANTHER" id="PTHR46137">
    <property type="entry name" value="OS05G0310600 PROTEIN"/>
    <property type="match status" value="1"/>
</dbReference>
<comment type="caution">
    <text evidence="2">The sequence shown here is derived from an EMBL/GenBank/DDBJ whole genome shotgun (WGS) entry which is preliminary data.</text>
</comment>
<sequence>MMAGIYVGEGKVIHYTTAQRSSIGSYSGLFSFIRSSTSYSTVGSPCRECGDQSGLGGVICSCIDCFLAGGDLYLFEYDDIRAIILPKIRRTCSFLSSDSPEIVLRRAYYLLENGFGDYDLLGNNCEDFAIYCKTGRRIY</sequence>
<gene>
    <name evidence="2" type="ORF">SLEP1_g12994</name>
</gene>
<dbReference type="Gene3D" id="3.90.1720.10">
    <property type="entry name" value="endopeptidase domain like (from Nostoc punctiforme)"/>
    <property type="match status" value="1"/>
</dbReference>
<name>A0AAV5IEC6_9ROSI</name>
<dbReference type="EMBL" id="BPVZ01000015">
    <property type="protein sequence ID" value="GKV00276.1"/>
    <property type="molecule type" value="Genomic_DNA"/>
</dbReference>
<dbReference type="Proteomes" id="UP001054252">
    <property type="component" value="Unassembled WGS sequence"/>
</dbReference>
<reference evidence="2 3" key="1">
    <citation type="journal article" date="2021" name="Commun. Biol.">
        <title>The genome of Shorea leprosula (Dipterocarpaceae) highlights the ecological relevance of drought in aseasonal tropical rainforests.</title>
        <authorList>
            <person name="Ng K.K.S."/>
            <person name="Kobayashi M.J."/>
            <person name="Fawcett J.A."/>
            <person name="Hatakeyama M."/>
            <person name="Paape T."/>
            <person name="Ng C.H."/>
            <person name="Ang C.C."/>
            <person name="Tnah L.H."/>
            <person name="Lee C.T."/>
            <person name="Nishiyama T."/>
            <person name="Sese J."/>
            <person name="O'Brien M.J."/>
            <person name="Copetti D."/>
            <person name="Mohd Noor M.I."/>
            <person name="Ong R.C."/>
            <person name="Putra M."/>
            <person name="Sireger I.Z."/>
            <person name="Indrioko S."/>
            <person name="Kosugi Y."/>
            <person name="Izuno A."/>
            <person name="Isagi Y."/>
            <person name="Lee S.L."/>
            <person name="Shimizu K.K."/>
        </authorList>
    </citation>
    <scope>NUCLEOTIDE SEQUENCE [LARGE SCALE GENOMIC DNA]</scope>
    <source>
        <strain evidence="2">214</strain>
    </source>
</reference>
<accession>A0AAV5IEC6</accession>
<proteinExistence type="predicted"/>